<dbReference type="InterPro" id="IPR041896">
    <property type="entry name" value="ArdA_dom2"/>
</dbReference>
<reference evidence="1 2" key="1">
    <citation type="submission" date="2018-08" db="EMBL/GenBank/DDBJ databases">
        <title>A genome reference for cultivated species of the human gut microbiota.</title>
        <authorList>
            <person name="Zou Y."/>
            <person name="Xue W."/>
            <person name="Luo G."/>
        </authorList>
    </citation>
    <scope>NUCLEOTIDE SEQUENCE [LARGE SCALE GENOMIC DNA]</scope>
    <source>
        <strain evidence="1 2">AM29-25AC</strain>
    </source>
</reference>
<proteinExistence type="predicted"/>
<organism evidence="1 2">
    <name type="scientific">Blautia obeum</name>
    <dbReference type="NCBI Taxonomy" id="40520"/>
    <lineage>
        <taxon>Bacteria</taxon>
        <taxon>Bacillati</taxon>
        <taxon>Bacillota</taxon>
        <taxon>Clostridia</taxon>
        <taxon>Lachnospirales</taxon>
        <taxon>Lachnospiraceae</taxon>
        <taxon>Blautia</taxon>
    </lineage>
</organism>
<gene>
    <name evidence="1" type="ORF">DW767_13455</name>
</gene>
<dbReference type="Pfam" id="PF07275">
    <property type="entry name" value="ArdA"/>
    <property type="match status" value="1"/>
</dbReference>
<dbReference type="InterPro" id="IPR009899">
    <property type="entry name" value="ArdA"/>
</dbReference>
<dbReference type="EMBL" id="QSJW01000008">
    <property type="protein sequence ID" value="RHE10915.1"/>
    <property type="molecule type" value="Genomic_DNA"/>
</dbReference>
<accession>A0A414I604</accession>
<evidence type="ECO:0000313" key="1">
    <source>
        <dbReference type="EMBL" id="RHE10915.1"/>
    </source>
</evidence>
<dbReference type="AlphaFoldDB" id="A0A414I604"/>
<dbReference type="Gene3D" id="1.10.10.1190">
    <property type="entry name" value="Antirestriction protein ArdA, domain 3"/>
    <property type="match status" value="1"/>
</dbReference>
<protein>
    <submittedName>
        <fullName evidence="1">Conjugal transfer protein</fullName>
    </submittedName>
</protein>
<dbReference type="Gene3D" id="1.10.8.560">
    <property type="entry name" value="Antirestriction protein ArdA, domain 2"/>
    <property type="match status" value="1"/>
</dbReference>
<sequence>MEEMRVQIEAREPTDGEIRAFWFTLPIDTEQVEELLGIDIDTDYYSITGKELPFADEVQEDTTVEKLNDLYHTYENLPSDLKEDYAELMCYFSDLDELHRYRNDIIHYSWCKNMTDIARHILNNDPDFSSLSENVTCYFDFEAYGQYLDDNGRFVETDHGIYELRRKEVCACG</sequence>
<name>A0A414I604_9FIRM</name>
<evidence type="ECO:0000313" key="2">
    <source>
        <dbReference type="Proteomes" id="UP000284644"/>
    </source>
</evidence>
<comment type="caution">
    <text evidence="1">The sequence shown here is derived from an EMBL/GenBank/DDBJ whole genome shotgun (WGS) entry which is preliminary data.</text>
</comment>
<dbReference type="Proteomes" id="UP000284644">
    <property type="component" value="Unassembled WGS sequence"/>
</dbReference>
<dbReference type="RefSeq" id="WP_118045661.1">
    <property type="nucleotide sequence ID" value="NZ_QSJW01000008.1"/>
</dbReference>
<dbReference type="InterPro" id="IPR041893">
    <property type="entry name" value="ArdA_dom3"/>
</dbReference>